<organism evidence="1 2">
    <name type="scientific">[Anoxybacillus] calidus</name>
    <dbReference type="NCBI Taxonomy" id="575178"/>
    <lineage>
        <taxon>Bacteria</taxon>
        <taxon>Bacillati</taxon>
        <taxon>Bacillota</taxon>
        <taxon>Bacilli</taxon>
        <taxon>Bacillales</taxon>
        <taxon>Anoxybacillaceae</taxon>
        <taxon>Paranoxybacillus</taxon>
    </lineage>
</organism>
<reference evidence="1 2" key="1">
    <citation type="submission" date="2020-07" db="EMBL/GenBank/DDBJ databases">
        <title>Genomic Encyclopedia of Type Strains, Phase IV (KMG-IV): sequencing the most valuable type-strain genomes for metagenomic binning, comparative biology and taxonomic classification.</title>
        <authorList>
            <person name="Goeker M."/>
        </authorList>
    </citation>
    <scope>NUCLEOTIDE SEQUENCE [LARGE SCALE GENOMIC DNA]</scope>
    <source>
        <strain evidence="1 2">DSM 25220</strain>
    </source>
</reference>
<evidence type="ECO:0000313" key="2">
    <source>
        <dbReference type="Proteomes" id="UP000580891"/>
    </source>
</evidence>
<dbReference type="AlphaFoldDB" id="A0A7V9Z095"/>
<comment type="caution">
    <text evidence="1">The sequence shown here is derived from an EMBL/GenBank/DDBJ whole genome shotgun (WGS) entry which is preliminary data.</text>
</comment>
<evidence type="ECO:0000313" key="1">
    <source>
        <dbReference type="EMBL" id="MBA2871572.1"/>
    </source>
</evidence>
<gene>
    <name evidence="1" type="ORF">HNQ85_001842</name>
</gene>
<dbReference type="Proteomes" id="UP000580891">
    <property type="component" value="Unassembled WGS sequence"/>
</dbReference>
<keyword evidence="2" id="KW-1185">Reference proteome</keyword>
<name>A0A7V9Z095_9BACL</name>
<protein>
    <submittedName>
        <fullName evidence="1">Uncharacterized protein</fullName>
    </submittedName>
</protein>
<proteinExistence type="predicted"/>
<accession>A0A7V9Z095</accession>
<dbReference type="EMBL" id="JACDUU010000003">
    <property type="protein sequence ID" value="MBA2871572.1"/>
    <property type="molecule type" value="Genomic_DNA"/>
</dbReference>
<sequence>MHSEKKRDKPIKLDRTIKGAKSSQTILLRYLNVLI</sequence>